<evidence type="ECO:0000256" key="3">
    <source>
        <dbReference type="ARBA" id="ARBA00022679"/>
    </source>
</evidence>
<dbReference type="Gene3D" id="3.40.50.150">
    <property type="entry name" value="Vaccinia Virus protein VP39"/>
    <property type="match status" value="1"/>
</dbReference>
<comment type="caution">
    <text evidence="9">The sequence shown here is derived from an EMBL/GenBank/DDBJ whole genome shotgun (WGS) entry which is preliminary data.</text>
</comment>
<dbReference type="PROSITE" id="PS51620">
    <property type="entry name" value="SAM_TRM61"/>
    <property type="match status" value="1"/>
</dbReference>
<accession>A0A0C2MPX6</accession>
<sequence length="105" mass="12219">MEQVSRTVKELEENDFYSIEVIECLERTSILKEFTMNVIESEDKTSETDERCPDESGDIESVTMKKSRKRTRQIKPQVHYKTLVRPKTAVGHTGYLVFANNHLKP</sequence>
<evidence type="ECO:0000313" key="10">
    <source>
        <dbReference type="Proteomes" id="UP000031668"/>
    </source>
</evidence>
<evidence type="ECO:0000259" key="8">
    <source>
        <dbReference type="Pfam" id="PF08704"/>
    </source>
</evidence>
<dbReference type="EC" id="2.1.1.220" evidence="1"/>
<feature type="region of interest" description="Disordered" evidence="7">
    <location>
        <begin position="41"/>
        <end position="72"/>
    </location>
</feature>
<evidence type="ECO:0000256" key="7">
    <source>
        <dbReference type="SAM" id="MobiDB-lite"/>
    </source>
</evidence>
<evidence type="ECO:0000256" key="5">
    <source>
        <dbReference type="ARBA" id="ARBA00022694"/>
    </source>
</evidence>
<evidence type="ECO:0000256" key="4">
    <source>
        <dbReference type="ARBA" id="ARBA00022691"/>
    </source>
</evidence>
<name>A0A0C2MPX6_THEKT</name>
<organism evidence="9 10">
    <name type="scientific">Thelohanellus kitauei</name>
    <name type="common">Myxosporean</name>
    <dbReference type="NCBI Taxonomy" id="669202"/>
    <lineage>
        <taxon>Eukaryota</taxon>
        <taxon>Metazoa</taxon>
        <taxon>Cnidaria</taxon>
        <taxon>Myxozoa</taxon>
        <taxon>Myxosporea</taxon>
        <taxon>Bivalvulida</taxon>
        <taxon>Platysporina</taxon>
        <taxon>Myxobolidae</taxon>
        <taxon>Thelohanellus</taxon>
    </lineage>
</organism>
<dbReference type="InterPro" id="IPR029063">
    <property type="entry name" value="SAM-dependent_MTases_sf"/>
</dbReference>
<dbReference type="InterPro" id="IPR014816">
    <property type="entry name" value="tRNA_MeTrfase_Gcd14"/>
</dbReference>
<dbReference type="GO" id="GO:0160107">
    <property type="term" value="F:tRNA (adenine(58)-N1)-methyltransferase activity"/>
    <property type="evidence" value="ECO:0007669"/>
    <property type="project" value="UniProtKB-EC"/>
</dbReference>
<keyword evidence="3" id="KW-0808">Transferase</keyword>
<keyword evidence="2" id="KW-0489">Methyltransferase</keyword>
<reference evidence="9 10" key="1">
    <citation type="journal article" date="2014" name="Genome Biol. Evol.">
        <title>The genome of the myxosporean Thelohanellus kitauei shows adaptations to nutrient acquisition within its fish host.</title>
        <authorList>
            <person name="Yang Y."/>
            <person name="Xiong J."/>
            <person name="Zhou Z."/>
            <person name="Huo F."/>
            <person name="Miao W."/>
            <person name="Ran C."/>
            <person name="Liu Y."/>
            <person name="Zhang J."/>
            <person name="Feng J."/>
            <person name="Wang M."/>
            <person name="Wang M."/>
            <person name="Wang L."/>
            <person name="Yao B."/>
        </authorList>
    </citation>
    <scope>NUCLEOTIDE SEQUENCE [LARGE SCALE GENOMIC DNA]</scope>
    <source>
        <strain evidence="9">Wuqing</strain>
    </source>
</reference>
<dbReference type="Proteomes" id="UP000031668">
    <property type="component" value="Unassembled WGS sequence"/>
</dbReference>
<dbReference type="InterPro" id="IPR049470">
    <property type="entry name" value="TRM61_C"/>
</dbReference>
<keyword evidence="5" id="KW-0819">tRNA processing</keyword>
<dbReference type="AlphaFoldDB" id="A0A0C2MPX6"/>
<comment type="catalytic activity">
    <reaction evidence="6">
        <text>an adenosine in mRNA + S-adenosyl-L-methionine = an N(1)-methyladenosine in mRNA + S-adenosyl-L-homocysteine + H(+)</text>
        <dbReference type="Rhea" id="RHEA:55392"/>
        <dbReference type="Rhea" id="RHEA-COMP:12414"/>
        <dbReference type="Rhea" id="RHEA-COMP:12415"/>
        <dbReference type="ChEBI" id="CHEBI:15378"/>
        <dbReference type="ChEBI" id="CHEBI:57856"/>
        <dbReference type="ChEBI" id="CHEBI:59789"/>
        <dbReference type="ChEBI" id="CHEBI:74411"/>
        <dbReference type="ChEBI" id="CHEBI:74491"/>
    </reaction>
</comment>
<keyword evidence="10" id="KW-1185">Reference proteome</keyword>
<dbReference type="GO" id="GO:0030488">
    <property type="term" value="P:tRNA methylation"/>
    <property type="evidence" value="ECO:0007669"/>
    <property type="project" value="InterPro"/>
</dbReference>
<evidence type="ECO:0000256" key="2">
    <source>
        <dbReference type="ARBA" id="ARBA00022603"/>
    </source>
</evidence>
<dbReference type="GO" id="GO:0031515">
    <property type="term" value="C:tRNA (m1A) methyltransferase complex"/>
    <property type="evidence" value="ECO:0007669"/>
    <property type="project" value="InterPro"/>
</dbReference>
<feature type="compositionally biased region" description="Basic and acidic residues" evidence="7">
    <location>
        <begin position="41"/>
        <end position="54"/>
    </location>
</feature>
<proteinExistence type="predicted"/>
<gene>
    <name evidence="9" type="ORF">RF11_13800</name>
</gene>
<protein>
    <recommendedName>
        <fullName evidence="1">tRNA (adenine(58)-N(1))-methyltransferase</fullName>
        <ecNumber evidence="1">2.1.1.220</ecNumber>
    </recommendedName>
</protein>
<dbReference type="Pfam" id="PF08704">
    <property type="entry name" value="GCD14"/>
    <property type="match status" value="1"/>
</dbReference>
<evidence type="ECO:0000256" key="6">
    <source>
        <dbReference type="ARBA" id="ARBA00048481"/>
    </source>
</evidence>
<keyword evidence="4" id="KW-0949">S-adenosyl-L-methionine</keyword>
<evidence type="ECO:0000313" key="9">
    <source>
        <dbReference type="EMBL" id="KII69311.1"/>
    </source>
</evidence>
<dbReference type="EMBL" id="JWZT01002471">
    <property type="protein sequence ID" value="KII69311.1"/>
    <property type="molecule type" value="Genomic_DNA"/>
</dbReference>
<feature type="domain" description="tRNA (adenine(58)-N(1))-methyltransferase catalytic subunit TRM61 C-terminal" evidence="8">
    <location>
        <begin position="1"/>
        <end position="100"/>
    </location>
</feature>
<evidence type="ECO:0000256" key="1">
    <source>
        <dbReference type="ARBA" id="ARBA00012796"/>
    </source>
</evidence>